<dbReference type="InterPro" id="IPR013830">
    <property type="entry name" value="SGNH_hydro"/>
</dbReference>
<reference evidence="2 3" key="1">
    <citation type="submission" date="2016-04" db="EMBL/GenBank/DDBJ databases">
        <title>Genome analyses suggest a sexual origin of heterokaryosis in a supposedly ancient asexual fungus.</title>
        <authorList>
            <person name="Ropars J."/>
            <person name="Sedzielewska K."/>
            <person name="Noel J."/>
            <person name="Charron P."/>
            <person name="Farinelli L."/>
            <person name="Marton T."/>
            <person name="Kruger M."/>
            <person name="Pelin A."/>
            <person name="Brachmann A."/>
            <person name="Corradi N."/>
        </authorList>
    </citation>
    <scope>NUCLEOTIDE SEQUENCE [LARGE SCALE GENOMIC DNA]</scope>
    <source>
        <strain evidence="2 3">A5</strain>
    </source>
</reference>
<name>A0A2N0Q8Z2_9GLOM</name>
<dbReference type="VEuPathDB" id="FungiDB:RhiirFUN_001221"/>
<comment type="caution">
    <text evidence="2">The sequence shown here is derived from an EMBL/GenBank/DDBJ whole genome shotgun (WGS) entry which is preliminary data.</text>
</comment>
<dbReference type="Pfam" id="PF13472">
    <property type="entry name" value="Lipase_GDSL_2"/>
    <property type="match status" value="1"/>
</dbReference>
<dbReference type="InterPro" id="IPR036514">
    <property type="entry name" value="SGNH_hydro_sf"/>
</dbReference>
<organism evidence="2 3">
    <name type="scientific">Rhizophagus irregularis</name>
    <dbReference type="NCBI Taxonomy" id="588596"/>
    <lineage>
        <taxon>Eukaryota</taxon>
        <taxon>Fungi</taxon>
        <taxon>Fungi incertae sedis</taxon>
        <taxon>Mucoromycota</taxon>
        <taxon>Glomeromycotina</taxon>
        <taxon>Glomeromycetes</taxon>
        <taxon>Glomerales</taxon>
        <taxon>Glomeraceae</taxon>
        <taxon>Rhizophagus</taxon>
    </lineage>
</organism>
<reference evidence="2 3" key="2">
    <citation type="submission" date="2017-09" db="EMBL/GenBank/DDBJ databases">
        <title>Extensive intraspecific genome diversity in a model arbuscular mycorrhizal fungus.</title>
        <authorList>
            <person name="Chen E.C."/>
            <person name="Morin E."/>
            <person name="Beaudet D."/>
            <person name="Noel J."/>
            <person name="Ndikumana S."/>
            <person name="Charron P."/>
            <person name="St-Onge C."/>
            <person name="Giorgi J."/>
            <person name="Grigoriev I.V."/>
            <person name="Roux C."/>
            <person name="Martin F.M."/>
            <person name="Corradi N."/>
        </authorList>
    </citation>
    <scope>NUCLEOTIDE SEQUENCE [LARGE SCALE GENOMIC DNA]</scope>
    <source>
        <strain evidence="2 3">A5</strain>
    </source>
</reference>
<dbReference type="Gene3D" id="3.40.50.1110">
    <property type="entry name" value="SGNH hydrolase"/>
    <property type="match status" value="1"/>
</dbReference>
<gene>
    <name evidence="2" type="ORF">RhiirA5_391184</name>
</gene>
<dbReference type="Proteomes" id="UP000232722">
    <property type="component" value="Unassembled WGS sequence"/>
</dbReference>
<dbReference type="PANTHER" id="PTHR14209:SF19">
    <property type="entry name" value="ISOAMYL ACETATE-HYDROLYZING ESTERASE 1 HOMOLOG"/>
    <property type="match status" value="1"/>
</dbReference>
<evidence type="ECO:0000259" key="1">
    <source>
        <dbReference type="Pfam" id="PF13472"/>
    </source>
</evidence>
<dbReference type="GO" id="GO:0016787">
    <property type="term" value="F:hydrolase activity"/>
    <property type="evidence" value="ECO:0007669"/>
    <property type="project" value="UniProtKB-KW"/>
</dbReference>
<dbReference type="InterPro" id="IPR045136">
    <property type="entry name" value="Iah1-like"/>
</dbReference>
<sequence length="267" mass="30405">MAKIVESPNLYNQIVIFGDSLTQFSHNAFEKGWGAALQYSYIRKLDVLNRGFSGYNTELAKHLLPQLLPKKNNPTKNPKVFLLIIFFGANDAAIQPSVQHVSLEKYKENLKQMINIIKDPDSPYHSPETRILLVTPPPLNEEARVKHKGLKDRKSDVTAKYAQACVDLANELNVPVLNLWKLMTDKVTLTNVTLNDLLSDGIHFSSFGNETLFHELLDTIRKNWPELDPDNLKPLTPLWTELNYEINLEQQVNSLEFNIINQLGDSL</sequence>
<accession>A0A2N0Q8Z2</accession>
<keyword evidence="2" id="KW-0378">Hydrolase</keyword>
<dbReference type="SUPFAM" id="SSF52266">
    <property type="entry name" value="SGNH hydrolase"/>
    <property type="match status" value="1"/>
</dbReference>
<protein>
    <submittedName>
        <fullName evidence="2">SGNH hydrolase</fullName>
    </submittedName>
</protein>
<dbReference type="AlphaFoldDB" id="A0A2N0Q8Z2"/>
<dbReference type="VEuPathDB" id="FungiDB:RhiirA1_523767"/>
<dbReference type="VEuPathDB" id="FungiDB:FUN_023151"/>
<evidence type="ECO:0000313" key="3">
    <source>
        <dbReference type="Proteomes" id="UP000232722"/>
    </source>
</evidence>
<dbReference type="CDD" id="cd01838">
    <property type="entry name" value="Isoamyl_acetate_hydrolase_like"/>
    <property type="match status" value="1"/>
</dbReference>
<feature type="domain" description="SGNH hydrolase-type esterase" evidence="1">
    <location>
        <begin position="16"/>
        <end position="209"/>
    </location>
</feature>
<evidence type="ECO:0000313" key="2">
    <source>
        <dbReference type="EMBL" id="PKC15546.1"/>
    </source>
</evidence>
<dbReference type="EMBL" id="LLXJ01000083">
    <property type="protein sequence ID" value="PKC15546.1"/>
    <property type="molecule type" value="Genomic_DNA"/>
</dbReference>
<proteinExistence type="predicted"/>
<dbReference type="PANTHER" id="PTHR14209">
    <property type="entry name" value="ISOAMYL ACETATE-HYDROLYZING ESTERASE 1"/>
    <property type="match status" value="1"/>
</dbReference>